<dbReference type="Pfam" id="PF00753">
    <property type="entry name" value="Lactamase_B"/>
    <property type="match status" value="1"/>
</dbReference>
<keyword evidence="4 6" id="KW-1133">Transmembrane helix</keyword>
<dbReference type="InterPro" id="IPR036866">
    <property type="entry name" value="RibonucZ/Hydroxyglut_hydro"/>
</dbReference>
<dbReference type="RefSeq" id="WP_014552826.1">
    <property type="nucleotide sequence ID" value="NC_017455.1"/>
</dbReference>
<feature type="transmembrane region" description="Helical" evidence="6">
    <location>
        <begin position="327"/>
        <end position="359"/>
    </location>
</feature>
<feature type="transmembrane region" description="Helical" evidence="6">
    <location>
        <begin position="371"/>
        <end position="391"/>
    </location>
</feature>
<organism evidence="8 9">
    <name type="scientific">Halanaerobium praevalens (strain ATCC 33744 / DSM 2228 / GSL)</name>
    <dbReference type="NCBI Taxonomy" id="572479"/>
    <lineage>
        <taxon>Bacteria</taxon>
        <taxon>Bacillati</taxon>
        <taxon>Bacillota</taxon>
        <taxon>Clostridia</taxon>
        <taxon>Halanaerobiales</taxon>
        <taxon>Halanaerobiaceae</taxon>
        <taxon>Halanaerobium</taxon>
    </lineage>
</organism>
<dbReference type="KEGG" id="hpk:Hprae_0639"/>
<feature type="transmembrane region" description="Helical" evidence="6">
    <location>
        <begin position="62"/>
        <end position="80"/>
    </location>
</feature>
<dbReference type="PANTHER" id="PTHR30619:SF7">
    <property type="entry name" value="BETA-LACTAMASE DOMAIN PROTEIN"/>
    <property type="match status" value="1"/>
</dbReference>
<accession>E3DQ42</accession>
<gene>
    <name evidence="8" type="ordered locus">Hprae_0639</name>
</gene>
<keyword evidence="2" id="KW-1003">Cell membrane</keyword>
<feature type="transmembrane region" description="Helical" evidence="6">
    <location>
        <begin position="465"/>
        <end position="483"/>
    </location>
</feature>
<dbReference type="Proteomes" id="UP000006866">
    <property type="component" value="Chromosome"/>
</dbReference>
<reference evidence="9" key="1">
    <citation type="submission" date="2010-10" db="EMBL/GenBank/DDBJ databases">
        <title>The complete genome of Halanaerobium praevalens DSM 2228.</title>
        <authorList>
            <consortium name="US DOE Joint Genome Institute (JGI-PGF)"/>
            <person name="Lucas S."/>
            <person name="Copeland A."/>
            <person name="Lapidus A."/>
            <person name="Glavina del Rio T."/>
            <person name="Dalin E."/>
            <person name="Tice H."/>
            <person name="Bruce D."/>
            <person name="Goodwin L."/>
            <person name="Pitluck S."/>
            <person name="Kyrpides N."/>
            <person name="Mavromatis K."/>
            <person name="Ivanova N."/>
            <person name="Ovchinnikova G."/>
            <person name="Chertkov O."/>
            <person name="Detter J.C."/>
            <person name="Han C."/>
            <person name="Larimer F."/>
            <person name="Land M."/>
            <person name="Hauser L."/>
            <person name="Markowitz V."/>
            <person name="Cheng J.-F."/>
            <person name="Hugenholtz P."/>
            <person name="Woyke T."/>
            <person name="Wu D."/>
            <person name="Tindall B."/>
            <person name="Pomrenke H.G."/>
            <person name="Brambilla E."/>
            <person name="Klenk H.-P."/>
            <person name="Eisen J.A."/>
        </authorList>
    </citation>
    <scope>NUCLEOTIDE SEQUENCE [LARGE SCALE GENOMIC DNA]</scope>
    <source>
        <strain evidence="9">ATCC 33744 / DSM 2228 / GSL</strain>
    </source>
</reference>
<dbReference type="AlphaFoldDB" id="E3DQ42"/>
<keyword evidence="9" id="KW-1185">Reference proteome</keyword>
<dbReference type="GO" id="GO:0030420">
    <property type="term" value="P:establishment of competence for transformation"/>
    <property type="evidence" value="ECO:0007669"/>
    <property type="project" value="InterPro"/>
</dbReference>
<reference evidence="8 9" key="2">
    <citation type="journal article" date="2011" name="Stand. Genomic Sci.">
        <title>Complete genome sequence of the extremely halophilic Halanaerobium praevalens type strain (GSL).</title>
        <authorList>
            <person name="Ivanova N."/>
            <person name="Sikorski J."/>
            <person name="Chertkov O."/>
            <person name="Nolan M."/>
            <person name="Lucas S."/>
            <person name="Hammon N."/>
            <person name="Deshpande S."/>
            <person name="Cheng J.F."/>
            <person name="Tapia R."/>
            <person name="Han C."/>
            <person name="Goodwin L."/>
            <person name="Pitluck S."/>
            <person name="Huntemann M."/>
            <person name="Liolios K."/>
            <person name="Pagani I."/>
            <person name="Mavromatis K."/>
            <person name="Ovchinikova G."/>
            <person name="Pati A."/>
            <person name="Chen A."/>
            <person name="Palaniappan K."/>
            <person name="Land M."/>
            <person name="Hauser L."/>
            <person name="Brambilla E.M."/>
            <person name="Kannan K.P."/>
            <person name="Rohde M."/>
            <person name="Tindall B.J."/>
            <person name="Goker M."/>
            <person name="Detter J.C."/>
            <person name="Woyke T."/>
            <person name="Bristow J."/>
            <person name="Eisen J.A."/>
            <person name="Markowitz V."/>
            <person name="Hugenholtz P."/>
            <person name="Kyrpides N.C."/>
            <person name="Klenk H.P."/>
            <person name="Lapidus A."/>
        </authorList>
    </citation>
    <scope>NUCLEOTIDE SEQUENCE [LARGE SCALE GENOMIC DNA]</scope>
    <source>
        <strain evidence="9">ATCC 33744 / DSM 2228 / GSL</strain>
    </source>
</reference>
<feature type="transmembrane region" description="Helical" evidence="6">
    <location>
        <begin position="495"/>
        <end position="515"/>
    </location>
</feature>
<dbReference type="HOGENOM" id="CLU_010363_2_1_9"/>
<keyword evidence="3 6" id="KW-0812">Transmembrane</keyword>
<dbReference type="eggNOG" id="COG0658">
    <property type="taxonomic scope" value="Bacteria"/>
</dbReference>
<proteinExistence type="predicted"/>
<name>E3DQ42_HALPG</name>
<dbReference type="GO" id="GO:0005886">
    <property type="term" value="C:plasma membrane"/>
    <property type="evidence" value="ECO:0007669"/>
    <property type="project" value="UniProtKB-SubCell"/>
</dbReference>
<dbReference type="EMBL" id="CP002175">
    <property type="protein sequence ID" value="ADO76793.1"/>
    <property type="molecule type" value="Genomic_DNA"/>
</dbReference>
<feature type="transmembrane region" description="Helical" evidence="6">
    <location>
        <begin position="9"/>
        <end position="28"/>
    </location>
</feature>
<sequence length="776" mass="89081">MNFNLKRRPFFFIALALVGGLLTTYLLIYLKLFLLLKVILMFELLFLFYFFIFRLNFSKDDIFIFLIILFFILGTILFTYQEYKLQSKFSLNKIESQNIKLIAKLYFDLGDLEGDTVYLKPYFINGQKIKYGKIIIHSKKLDNFNDGDLISLELELSEIDTALNPGSFSYAKYLRKKGVYKQGWELEKINLIQKSKSIKNSLISFKKILLTNIDYLFSFKNGAFIKAILLGEREDLNFTQKDLLKNAGASHLLAISGLHMGIIILSFSYLLFKIFTSKKMALYFLSFLIFIYIILVGAAVSIIRAALLALLFLWASEFNREADFLNIIALTLIINLVINPLALFTVSLQLSYILVLALFYLTPIFKQRLPVFLAVSLVAQLASIAIAGYYFNQYSYISLITNLWLIPYISLLLPFIFTLVFLSIFSLNLILPLVFLIECLLNYLFKGLKLMTILQGRPLVIGKLNLITVIFYYILLFSLAFLYRKYYIQLNLNKILFWRKIVSLLLLMLISSFFINFNSNKLEINFVAVGQGDGIFIQFPGSENMLIDTGPPGTKGRNIEYNIISYLNYLGVKKIDYFLVSHFDADHVGGIEHLFKRKKVKNVLIPPFTEKTTFHSFLNQKIKEKKVKANYLTAGMVFKLGNCKIEILNPEPNQIHSDRNENSIVFLLTHKNNSFLFTGDLSQAGEERIVKKYDLAHVDVLKAGHHGSKTSSGQKLLTKIKPDLAIICVGKNNFGHPAPVVLNRFKTNSIRYLRTDQNGLIKIISDGSQIRVRTFK</sequence>
<dbReference type="NCBIfam" id="TIGR00361">
    <property type="entry name" value="ComEC_Rec2"/>
    <property type="match status" value="1"/>
</dbReference>
<evidence type="ECO:0000256" key="4">
    <source>
        <dbReference type="ARBA" id="ARBA00022989"/>
    </source>
</evidence>
<dbReference type="Pfam" id="PF03772">
    <property type="entry name" value="Competence"/>
    <property type="match status" value="1"/>
</dbReference>
<dbReference type="InterPro" id="IPR001279">
    <property type="entry name" value="Metallo-B-lactamas"/>
</dbReference>
<dbReference type="SMART" id="SM00849">
    <property type="entry name" value="Lactamase_B"/>
    <property type="match status" value="1"/>
</dbReference>
<dbReference type="CDD" id="cd07731">
    <property type="entry name" value="ComA-like_MBL-fold"/>
    <property type="match status" value="1"/>
</dbReference>
<evidence type="ECO:0000256" key="3">
    <source>
        <dbReference type="ARBA" id="ARBA00022692"/>
    </source>
</evidence>
<evidence type="ECO:0000256" key="6">
    <source>
        <dbReference type="SAM" id="Phobius"/>
    </source>
</evidence>
<evidence type="ECO:0000256" key="2">
    <source>
        <dbReference type="ARBA" id="ARBA00022475"/>
    </source>
</evidence>
<dbReference type="InterPro" id="IPR004797">
    <property type="entry name" value="Competence_ComEC/Rec2"/>
</dbReference>
<feature type="transmembrane region" description="Helical" evidence="6">
    <location>
        <begin position="34"/>
        <end position="55"/>
    </location>
</feature>
<feature type="transmembrane region" description="Helical" evidence="6">
    <location>
        <begin position="403"/>
        <end position="422"/>
    </location>
</feature>
<dbReference type="Gene3D" id="3.60.15.10">
    <property type="entry name" value="Ribonuclease Z/Hydroxyacylglutathione hydrolase-like"/>
    <property type="match status" value="1"/>
</dbReference>
<dbReference type="InterPro" id="IPR025405">
    <property type="entry name" value="DUF4131"/>
</dbReference>
<feature type="transmembrane region" description="Helical" evidence="6">
    <location>
        <begin position="252"/>
        <end position="272"/>
    </location>
</feature>
<feature type="transmembrane region" description="Helical" evidence="6">
    <location>
        <begin position="429"/>
        <end position="445"/>
    </location>
</feature>
<dbReference type="PATRIC" id="fig|572479.3.peg.645"/>
<dbReference type="InterPro" id="IPR052159">
    <property type="entry name" value="Competence_DNA_uptake"/>
</dbReference>
<evidence type="ECO:0000256" key="5">
    <source>
        <dbReference type="ARBA" id="ARBA00023136"/>
    </source>
</evidence>
<dbReference type="eggNOG" id="COG2333">
    <property type="taxonomic scope" value="Bacteria"/>
</dbReference>
<dbReference type="NCBIfam" id="TIGR00360">
    <property type="entry name" value="ComEC_N-term"/>
    <property type="match status" value="1"/>
</dbReference>
<dbReference type="PANTHER" id="PTHR30619">
    <property type="entry name" value="DNA INTERNALIZATION/COMPETENCE PROTEIN COMEC/REC2"/>
    <property type="match status" value="1"/>
</dbReference>
<dbReference type="Pfam" id="PF13567">
    <property type="entry name" value="DUF4131"/>
    <property type="match status" value="1"/>
</dbReference>
<dbReference type="InterPro" id="IPR004477">
    <property type="entry name" value="ComEC_N"/>
</dbReference>
<dbReference type="OrthoDB" id="9761531at2"/>
<evidence type="ECO:0000256" key="1">
    <source>
        <dbReference type="ARBA" id="ARBA00004651"/>
    </source>
</evidence>
<dbReference type="InterPro" id="IPR035681">
    <property type="entry name" value="ComA-like_MBL"/>
</dbReference>
<evidence type="ECO:0000259" key="7">
    <source>
        <dbReference type="SMART" id="SM00849"/>
    </source>
</evidence>
<feature type="transmembrane region" description="Helical" evidence="6">
    <location>
        <begin position="284"/>
        <end position="315"/>
    </location>
</feature>
<keyword evidence="5 6" id="KW-0472">Membrane</keyword>
<comment type="subcellular location">
    <subcellularLocation>
        <location evidence="1">Cell membrane</location>
        <topology evidence="1">Multi-pass membrane protein</topology>
    </subcellularLocation>
</comment>
<dbReference type="STRING" id="572479.Hprae_0639"/>
<feature type="domain" description="Metallo-beta-lactamase" evidence="7">
    <location>
        <begin position="531"/>
        <end position="731"/>
    </location>
</feature>
<dbReference type="SUPFAM" id="SSF56281">
    <property type="entry name" value="Metallo-hydrolase/oxidoreductase"/>
    <property type="match status" value="1"/>
</dbReference>
<protein>
    <submittedName>
        <fullName evidence="8">DNA internalization-related competence protein ComEC/Rec2</fullName>
    </submittedName>
</protein>
<evidence type="ECO:0000313" key="9">
    <source>
        <dbReference type="Proteomes" id="UP000006866"/>
    </source>
</evidence>
<evidence type="ECO:0000313" key="8">
    <source>
        <dbReference type="EMBL" id="ADO76793.1"/>
    </source>
</evidence>